<dbReference type="Pfam" id="PF02563">
    <property type="entry name" value="Poly_export"/>
    <property type="match status" value="1"/>
</dbReference>
<dbReference type="Pfam" id="PF10531">
    <property type="entry name" value="SLBB"/>
    <property type="match status" value="1"/>
</dbReference>
<feature type="coiled-coil region" evidence="2">
    <location>
        <begin position="306"/>
        <end position="340"/>
    </location>
</feature>
<dbReference type="Gene3D" id="3.10.560.10">
    <property type="entry name" value="Outer membrane lipoprotein wza domain like"/>
    <property type="match status" value="1"/>
</dbReference>
<evidence type="ECO:0000259" key="6">
    <source>
        <dbReference type="Pfam" id="PF25994"/>
    </source>
</evidence>
<feature type="compositionally biased region" description="Low complexity" evidence="3">
    <location>
        <begin position="512"/>
        <end position="526"/>
    </location>
</feature>
<dbReference type="InterPro" id="IPR019554">
    <property type="entry name" value="Soluble_ligand-bd"/>
</dbReference>
<evidence type="ECO:0000313" key="7">
    <source>
        <dbReference type="EMBL" id="ABJ07426.1"/>
    </source>
</evidence>
<dbReference type="InterPro" id="IPR049712">
    <property type="entry name" value="Poly_export"/>
</dbReference>
<evidence type="ECO:0000259" key="4">
    <source>
        <dbReference type="Pfam" id="PF02563"/>
    </source>
</evidence>
<keyword evidence="2" id="KW-0175">Coiled coil</keyword>
<dbReference type="InterPro" id="IPR003715">
    <property type="entry name" value="Poly_export_N"/>
</dbReference>
<evidence type="ECO:0000256" key="2">
    <source>
        <dbReference type="SAM" id="Coils"/>
    </source>
</evidence>
<dbReference type="Gene3D" id="3.30.1950.10">
    <property type="entry name" value="wza like domain"/>
    <property type="match status" value="1"/>
</dbReference>
<dbReference type="HOGENOM" id="CLU_037300_1_0_5"/>
<feature type="domain" description="Polysaccharide export protein N-terminal" evidence="4">
    <location>
        <begin position="124"/>
        <end position="199"/>
    </location>
</feature>
<gene>
    <name evidence="7" type="ordered locus">RPE_3496</name>
</gene>
<evidence type="ECO:0000256" key="3">
    <source>
        <dbReference type="SAM" id="MobiDB-lite"/>
    </source>
</evidence>
<dbReference type="InterPro" id="IPR058781">
    <property type="entry name" value="HH_AprE-like"/>
</dbReference>
<evidence type="ECO:0000259" key="5">
    <source>
        <dbReference type="Pfam" id="PF10531"/>
    </source>
</evidence>
<accession>Q07KV8</accession>
<keyword evidence="1" id="KW-0732">Signal</keyword>
<organism evidence="7">
    <name type="scientific">Rhodopseudomonas palustris (strain BisA53)</name>
    <dbReference type="NCBI Taxonomy" id="316055"/>
    <lineage>
        <taxon>Bacteria</taxon>
        <taxon>Pseudomonadati</taxon>
        <taxon>Pseudomonadota</taxon>
        <taxon>Alphaproteobacteria</taxon>
        <taxon>Hyphomicrobiales</taxon>
        <taxon>Nitrobacteraceae</taxon>
        <taxon>Rhodopseudomonas</taxon>
    </lineage>
</organism>
<dbReference type="AlphaFoldDB" id="Q07KV8"/>
<protein>
    <submittedName>
        <fullName evidence="7">Polysaccharide export protein</fullName>
    </submittedName>
</protein>
<dbReference type="STRING" id="316055.RPE_3496"/>
<sequence length="537" mass="59042">MRSIFADYHLCDRAPPKARVRRRSLWHSVCSASCRSLTPSRVCERLLRSIGRGIFARENEREDLMSRNIGTQGNPSAARVGSRSLKPESVRWSSGAALAGMFVLAFVGVQLMRGDPATAQAANQVPATYKITPGDKITVTVFAQPELSGDFVVDQNGAVRLPMVGDIAAGDLTPDELEPKIADVLRQGYIKNPVVGVRVSEFNSINVIGMVHRPGSYPYRQGMTVLTAIAQAGGIGLADANATSLMGDVIQSEERVRLLEISRAALMARRVRLTAQQQGSGHVEFPDMSRMIADSSTVARIVDGEQREFEIERETRQRQIEALQRQIPRLRATADSIAQQQSVEQRQRQLNEEIIGDLDGLLKKGLTRKPAYIESKREELRIDGRIAGFASERLKTELQIGDVEFRIDELSAEFRRRTNAALQETDRALIELAITLPSAQRTQTFRVSRVGLVPSAENTQRPPITVVRQRNGGSQQIDVDLDSQLRPGDIVQVGTTFGNARTSAARGETFTRSASRSASPDDASVSLLPIRLPAEGR</sequence>
<dbReference type="EMBL" id="CP000463">
    <property type="protein sequence ID" value="ABJ07426.1"/>
    <property type="molecule type" value="Genomic_DNA"/>
</dbReference>
<dbReference type="GO" id="GO:0015159">
    <property type="term" value="F:polysaccharide transmembrane transporter activity"/>
    <property type="evidence" value="ECO:0007669"/>
    <property type="project" value="InterPro"/>
</dbReference>
<reference evidence="7" key="1">
    <citation type="submission" date="2006-09" db="EMBL/GenBank/DDBJ databases">
        <title>Complete sequence of Rhodopseudomonas palustris BisA53.</title>
        <authorList>
            <consortium name="US DOE Joint Genome Institute"/>
            <person name="Copeland A."/>
            <person name="Lucas S."/>
            <person name="Lapidus A."/>
            <person name="Barry K."/>
            <person name="Detter J.C."/>
            <person name="Glavina del Rio T."/>
            <person name="Hammon N."/>
            <person name="Israni S."/>
            <person name="Dalin E."/>
            <person name="Tice H."/>
            <person name="Pitluck S."/>
            <person name="Chain P."/>
            <person name="Malfatti S."/>
            <person name="Shin M."/>
            <person name="Vergez L."/>
            <person name="Schmutz J."/>
            <person name="Larimer F."/>
            <person name="Land M."/>
            <person name="Hauser L."/>
            <person name="Pelletier D.A."/>
            <person name="Kyrpides N."/>
            <person name="Kim E."/>
            <person name="Harwood C.S."/>
            <person name="Oda Y."/>
            <person name="Richardson P."/>
        </authorList>
    </citation>
    <scope>NUCLEOTIDE SEQUENCE [LARGE SCALE GENOMIC DNA]</scope>
    <source>
        <strain evidence="7">BisA53</strain>
    </source>
</reference>
<dbReference type="OrthoDB" id="9798876at2"/>
<feature type="region of interest" description="Disordered" evidence="3">
    <location>
        <begin position="501"/>
        <end position="537"/>
    </location>
</feature>
<dbReference type="KEGG" id="rpe:RPE_3496"/>
<name>Q07KV8_RHOP5</name>
<feature type="domain" description="Soluble ligand binding" evidence="5">
    <location>
        <begin position="206"/>
        <end position="238"/>
    </location>
</feature>
<proteinExistence type="predicted"/>
<evidence type="ECO:0000256" key="1">
    <source>
        <dbReference type="ARBA" id="ARBA00022729"/>
    </source>
</evidence>
<feature type="domain" description="AprE-like long alpha-helical hairpin" evidence="6">
    <location>
        <begin position="255"/>
        <end position="440"/>
    </location>
</feature>
<dbReference type="Pfam" id="PF25994">
    <property type="entry name" value="HH_AprE"/>
    <property type="match status" value="1"/>
</dbReference>
<dbReference type="eggNOG" id="COG1596">
    <property type="taxonomic scope" value="Bacteria"/>
</dbReference>
<dbReference type="PANTHER" id="PTHR33619">
    <property type="entry name" value="POLYSACCHARIDE EXPORT PROTEIN GFCE-RELATED"/>
    <property type="match status" value="1"/>
</dbReference>
<dbReference type="PANTHER" id="PTHR33619:SF3">
    <property type="entry name" value="POLYSACCHARIDE EXPORT PROTEIN GFCE-RELATED"/>
    <property type="match status" value="1"/>
</dbReference>